<feature type="repeat" description="ANK" evidence="1">
    <location>
        <begin position="75"/>
        <end position="107"/>
    </location>
</feature>
<sequence length="243" mass="26933">MNTSLVNDALLEAAERGDAAGVAKALSRSAHPRTRKRVVLTCDVYEDSRYSKPLFGGEEKEKGTGRCETKHLRCYGESALALAIIANSVESARALLEAGADPNEAIQWTVVRGHDIWVLDQWDKLGAETWDFTYIYDTALHLAIGRGQTRDHDGSRASTVEYLASKGQLWINSQGGLVKLRNPRPHESFVTKECKVNFEMVNLLCQHGARISDQGAEETISTMMRGKSSIASTRPRAKVRWES</sequence>
<dbReference type="Pfam" id="PF00023">
    <property type="entry name" value="Ank"/>
    <property type="match status" value="1"/>
</dbReference>
<dbReference type="EMBL" id="KQ965742">
    <property type="protein sequence ID" value="KXS18369.1"/>
    <property type="molecule type" value="Genomic_DNA"/>
</dbReference>
<dbReference type="Gene3D" id="1.25.40.20">
    <property type="entry name" value="Ankyrin repeat-containing domain"/>
    <property type="match status" value="1"/>
</dbReference>
<dbReference type="SMART" id="SM00248">
    <property type="entry name" value="ANK"/>
    <property type="match status" value="2"/>
</dbReference>
<keyword evidence="4" id="KW-1185">Reference proteome</keyword>
<organism evidence="3 4">
    <name type="scientific">Gonapodya prolifera (strain JEL478)</name>
    <name type="common">Monoblepharis prolifera</name>
    <dbReference type="NCBI Taxonomy" id="1344416"/>
    <lineage>
        <taxon>Eukaryota</taxon>
        <taxon>Fungi</taxon>
        <taxon>Fungi incertae sedis</taxon>
        <taxon>Chytridiomycota</taxon>
        <taxon>Chytridiomycota incertae sedis</taxon>
        <taxon>Monoblepharidomycetes</taxon>
        <taxon>Monoblepharidales</taxon>
        <taxon>Gonapodyaceae</taxon>
        <taxon>Gonapodya</taxon>
    </lineage>
</organism>
<dbReference type="AlphaFoldDB" id="A0A139ANP2"/>
<dbReference type="PROSITE" id="PS50088">
    <property type="entry name" value="ANK_REPEAT"/>
    <property type="match status" value="1"/>
</dbReference>
<name>A0A139ANP2_GONPJ</name>
<dbReference type="SUPFAM" id="SSF48403">
    <property type="entry name" value="Ankyrin repeat"/>
    <property type="match status" value="1"/>
</dbReference>
<reference evidence="3 4" key="1">
    <citation type="journal article" date="2015" name="Genome Biol. Evol.">
        <title>Phylogenomic analyses indicate that early fungi evolved digesting cell walls of algal ancestors of land plants.</title>
        <authorList>
            <person name="Chang Y."/>
            <person name="Wang S."/>
            <person name="Sekimoto S."/>
            <person name="Aerts A.L."/>
            <person name="Choi C."/>
            <person name="Clum A."/>
            <person name="LaButti K.M."/>
            <person name="Lindquist E.A."/>
            <person name="Yee Ngan C."/>
            <person name="Ohm R.A."/>
            <person name="Salamov A.A."/>
            <person name="Grigoriev I.V."/>
            <person name="Spatafora J.W."/>
            <person name="Berbee M.L."/>
        </authorList>
    </citation>
    <scope>NUCLEOTIDE SEQUENCE [LARGE SCALE GENOMIC DNA]</scope>
    <source>
        <strain evidence="3 4">JEL478</strain>
    </source>
</reference>
<feature type="region of interest" description="Disordered" evidence="2">
    <location>
        <begin position="224"/>
        <end position="243"/>
    </location>
</feature>
<evidence type="ECO:0000313" key="3">
    <source>
        <dbReference type="EMBL" id="KXS18369.1"/>
    </source>
</evidence>
<keyword evidence="1" id="KW-0040">ANK repeat</keyword>
<dbReference type="InterPro" id="IPR002110">
    <property type="entry name" value="Ankyrin_rpt"/>
</dbReference>
<protein>
    <submittedName>
        <fullName evidence="3">Uncharacterized protein</fullName>
    </submittedName>
</protein>
<evidence type="ECO:0000313" key="4">
    <source>
        <dbReference type="Proteomes" id="UP000070544"/>
    </source>
</evidence>
<dbReference type="InterPro" id="IPR036770">
    <property type="entry name" value="Ankyrin_rpt-contain_sf"/>
</dbReference>
<proteinExistence type="predicted"/>
<gene>
    <name evidence="3" type="ORF">M427DRAFT_53761</name>
</gene>
<accession>A0A139ANP2</accession>
<dbReference type="Proteomes" id="UP000070544">
    <property type="component" value="Unassembled WGS sequence"/>
</dbReference>
<dbReference type="PROSITE" id="PS50297">
    <property type="entry name" value="ANK_REP_REGION"/>
    <property type="match status" value="1"/>
</dbReference>
<evidence type="ECO:0000256" key="2">
    <source>
        <dbReference type="SAM" id="MobiDB-lite"/>
    </source>
</evidence>
<evidence type="ECO:0000256" key="1">
    <source>
        <dbReference type="PROSITE-ProRule" id="PRU00023"/>
    </source>
</evidence>